<protein>
    <submittedName>
        <fullName evidence="1">Uncharacterized protein</fullName>
    </submittedName>
</protein>
<evidence type="ECO:0000313" key="2">
    <source>
        <dbReference type="Proteomes" id="UP000054538"/>
    </source>
</evidence>
<keyword evidence="2" id="KW-1185">Reference proteome</keyword>
<dbReference type="Proteomes" id="UP000054538">
    <property type="component" value="Unassembled WGS sequence"/>
</dbReference>
<proteinExistence type="predicted"/>
<dbReference type="AlphaFoldDB" id="A0A0D0DHM6"/>
<sequence>MQDWSGETRITAWTQTGLKALWALPCVPPLQTAEFYSTFRPKAVVNPIVIMATTWVCKQPLRGCVCTTPMHSDRRLRAEVEGHQSGGGEDIQVGWRHGRFVDIYLPAG</sequence>
<dbReference type="EMBL" id="KN824920">
    <property type="protein sequence ID" value="KIK97787.1"/>
    <property type="molecule type" value="Genomic_DNA"/>
</dbReference>
<reference evidence="2" key="2">
    <citation type="submission" date="2015-01" db="EMBL/GenBank/DDBJ databases">
        <title>Evolutionary Origins and Diversification of the Mycorrhizal Mutualists.</title>
        <authorList>
            <consortium name="DOE Joint Genome Institute"/>
            <consortium name="Mycorrhizal Genomics Consortium"/>
            <person name="Kohler A."/>
            <person name="Kuo A."/>
            <person name="Nagy L.G."/>
            <person name="Floudas D."/>
            <person name="Copeland A."/>
            <person name="Barry K.W."/>
            <person name="Cichocki N."/>
            <person name="Veneault-Fourrey C."/>
            <person name="LaButti K."/>
            <person name="Lindquist E.A."/>
            <person name="Lipzen A."/>
            <person name="Lundell T."/>
            <person name="Morin E."/>
            <person name="Murat C."/>
            <person name="Riley R."/>
            <person name="Ohm R."/>
            <person name="Sun H."/>
            <person name="Tunlid A."/>
            <person name="Henrissat B."/>
            <person name="Grigoriev I.V."/>
            <person name="Hibbett D.S."/>
            <person name="Martin F."/>
        </authorList>
    </citation>
    <scope>NUCLEOTIDE SEQUENCE [LARGE SCALE GENOMIC DNA]</scope>
    <source>
        <strain evidence="2">Ve08.2h10</strain>
    </source>
</reference>
<gene>
    <name evidence="1" type="ORF">PAXRUDRAFT_757940</name>
</gene>
<dbReference type="InParanoid" id="A0A0D0DHM6"/>
<accession>A0A0D0DHM6</accession>
<name>A0A0D0DHM6_9AGAM</name>
<reference evidence="1 2" key="1">
    <citation type="submission" date="2014-04" db="EMBL/GenBank/DDBJ databases">
        <authorList>
            <consortium name="DOE Joint Genome Institute"/>
            <person name="Kuo A."/>
            <person name="Kohler A."/>
            <person name="Jargeat P."/>
            <person name="Nagy L.G."/>
            <person name="Floudas D."/>
            <person name="Copeland A."/>
            <person name="Barry K.W."/>
            <person name="Cichocki N."/>
            <person name="Veneault-Fourrey C."/>
            <person name="LaButti K."/>
            <person name="Lindquist E.A."/>
            <person name="Lipzen A."/>
            <person name="Lundell T."/>
            <person name="Morin E."/>
            <person name="Murat C."/>
            <person name="Sun H."/>
            <person name="Tunlid A."/>
            <person name="Henrissat B."/>
            <person name="Grigoriev I.V."/>
            <person name="Hibbett D.S."/>
            <person name="Martin F."/>
            <person name="Nordberg H.P."/>
            <person name="Cantor M.N."/>
            <person name="Hua S.X."/>
        </authorList>
    </citation>
    <scope>NUCLEOTIDE SEQUENCE [LARGE SCALE GENOMIC DNA]</scope>
    <source>
        <strain evidence="1 2">Ve08.2h10</strain>
    </source>
</reference>
<dbReference type="HOGENOM" id="CLU_2197793_0_0_1"/>
<organism evidence="1 2">
    <name type="scientific">Paxillus rubicundulus Ve08.2h10</name>
    <dbReference type="NCBI Taxonomy" id="930991"/>
    <lineage>
        <taxon>Eukaryota</taxon>
        <taxon>Fungi</taxon>
        <taxon>Dikarya</taxon>
        <taxon>Basidiomycota</taxon>
        <taxon>Agaricomycotina</taxon>
        <taxon>Agaricomycetes</taxon>
        <taxon>Agaricomycetidae</taxon>
        <taxon>Boletales</taxon>
        <taxon>Paxilineae</taxon>
        <taxon>Paxillaceae</taxon>
        <taxon>Paxillus</taxon>
    </lineage>
</organism>
<evidence type="ECO:0000313" key="1">
    <source>
        <dbReference type="EMBL" id="KIK97787.1"/>
    </source>
</evidence>